<name>A0A180GBL1_PUCT1</name>
<dbReference type="VEuPathDB" id="FungiDB:PTTG_28510"/>
<keyword evidence="4" id="KW-1185">Reference proteome</keyword>
<evidence type="ECO:0000313" key="3">
    <source>
        <dbReference type="EnsemblFungi" id="PTTG_28510-t43_1-p1"/>
    </source>
</evidence>
<reference evidence="2" key="1">
    <citation type="submission" date="2009-11" db="EMBL/GenBank/DDBJ databases">
        <authorList>
            <consortium name="The Broad Institute Genome Sequencing Platform"/>
            <person name="Ward D."/>
            <person name="Feldgarden M."/>
            <person name="Earl A."/>
            <person name="Young S.K."/>
            <person name="Zeng Q."/>
            <person name="Koehrsen M."/>
            <person name="Alvarado L."/>
            <person name="Berlin A."/>
            <person name="Bochicchio J."/>
            <person name="Borenstein D."/>
            <person name="Chapman S.B."/>
            <person name="Chen Z."/>
            <person name="Engels R."/>
            <person name="Freedman E."/>
            <person name="Gellesch M."/>
            <person name="Goldberg J."/>
            <person name="Griggs A."/>
            <person name="Gujja S."/>
            <person name="Heilman E."/>
            <person name="Heiman D."/>
            <person name="Hepburn T."/>
            <person name="Howarth C."/>
            <person name="Jen D."/>
            <person name="Larson L."/>
            <person name="Lewis B."/>
            <person name="Mehta T."/>
            <person name="Park D."/>
            <person name="Pearson M."/>
            <person name="Roberts A."/>
            <person name="Saif S."/>
            <person name="Shea T."/>
            <person name="Shenoy N."/>
            <person name="Sisk P."/>
            <person name="Stolte C."/>
            <person name="Sykes S."/>
            <person name="Thomson T."/>
            <person name="Walk T."/>
            <person name="White J."/>
            <person name="Yandava C."/>
            <person name="Izard J."/>
            <person name="Baranova O.V."/>
            <person name="Blanton J.M."/>
            <person name="Tanner A.C."/>
            <person name="Dewhirst F.E."/>
            <person name="Haas B."/>
            <person name="Nusbaum C."/>
            <person name="Birren B."/>
        </authorList>
    </citation>
    <scope>NUCLEOTIDE SEQUENCE [LARGE SCALE GENOMIC DNA]</scope>
    <source>
        <strain evidence="2">1-1 BBBD Race 1</strain>
    </source>
</reference>
<evidence type="ECO:0000313" key="4">
    <source>
        <dbReference type="Proteomes" id="UP000005240"/>
    </source>
</evidence>
<dbReference type="Proteomes" id="UP000005240">
    <property type="component" value="Unassembled WGS sequence"/>
</dbReference>
<evidence type="ECO:0000313" key="2">
    <source>
        <dbReference type="EMBL" id="OAV89848.1"/>
    </source>
</evidence>
<organism evidence="2">
    <name type="scientific">Puccinia triticina (isolate 1-1 / race 1 (BBBD))</name>
    <name type="common">Brown leaf rust fungus</name>
    <dbReference type="NCBI Taxonomy" id="630390"/>
    <lineage>
        <taxon>Eukaryota</taxon>
        <taxon>Fungi</taxon>
        <taxon>Dikarya</taxon>
        <taxon>Basidiomycota</taxon>
        <taxon>Pucciniomycotina</taxon>
        <taxon>Pucciniomycetes</taxon>
        <taxon>Pucciniales</taxon>
        <taxon>Pucciniaceae</taxon>
        <taxon>Puccinia</taxon>
    </lineage>
</organism>
<feature type="compositionally biased region" description="Polar residues" evidence="1">
    <location>
        <begin position="10"/>
        <end position="26"/>
    </location>
</feature>
<protein>
    <submittedName>
        <fullName evidence="2 3">Uncharacterized protein</fullName>
    </submittedName>
</protein>
<dbReference type="EMBL" id="ADAS02000116">
    <property type="protein sequence ID" value="OAV89848.1"/>
    <property type="molecule type" value="Genomic_DNA"/>
</dbReference>
<dbReference type="AlphaFoldDB" id="A0A180GBL1"/>
<feature type="region of interest" description="Disordered" evidence="1">
    <location>
        <begin position="67"/>
        <end position="126"/>
    </location>
</feature>
<proteinExistence type="predicted"/>
<accession>A0A180GBL1</accession>
<reference evidence="3 4" key="3">
    <citation type="journal article" date="2017" name="G3 (Bethesda)">
        <title>Comparative analysis highlights variable genome content of wheat rusts and divergence of the mating loci.</title>
        <authorList>
            <person name="Cuomo C.A."/>
            <person name="Bakkeren G."/>
            <person name="Khalil H.B."/>
            <person name="Panwar V."/>
            <person name="Joly D."/>
            <person name="Linning R."/>
            <person name="Sakthikumar S."/>
            <person name="Song X."/>
            <person name="Adiconis X."/>
            <person name="Fan L."/>
            <person name="Goldberg J.M."/>
            <person name="Levin J.Z."/>
            <person name="Young S."/>
            <person name="Zeng Q."/>
            <person name="Anikster Y."/>
            <person name="Bruce M."/>
            <person name="Wang M."/>
            <person name="Yin C."/>
            <person name="McCallum B."/>
            <person name="Szabo L.J."/>
            <person name="Hulbert S."/>
            <person name="Chen X."/>
            <person name="Fellers J.P."/>
        </authorList>
    </citation>
    <scope>NUCLEOTIDE SEQUENCE</scope>
    <source>
        <strain evidence="3">isolate 1-1 / race 1 (BBBD)</strain>
        <strain evidence="4">Isolate 1-1 / race 1 (BBBD)</strain>
    </source>
</reference>
<feature type="compositionally biased region" description="Basic and acidic residues" evidence="1">
    <location>
        <begin position="80"/>
        <end position="92"/>
    </location>
</feature>
<gene>
    <name evidence="2" type="ORF">PTTG_28510</name>
</gene>
<reference evidence="2" key="2">
    <citation type="submission" date="2016-05" db="EMBL/GenBank/DDBJ databases">
        <title>Comparative analysis highlights variable genome content of wheat rusts and divergence of the mating loci.</title>
        <authorList>
            <person name="Cuomo C.A."/>
            <person name="Bakkeren G."/>
            <person name="Szabo L."/>
            <person name="Khalil H."/>
            <person name="Joly D."/>
            <person name="Goldberg J."/>
            <person name="Young S."/>
            <person name="Zeng Q."/>
            <person name="Fellers J."/>
        </authorList>
    </citation>
    <scope>NUCLEOTIDE SEQUENCE [LARGE SCALE GENOMIC DNA]</scope>
    <source>
        <strain evidence="2">1-1 BBBD Race 1</strain>
    </source>
</reference>
<reference evidence="3" key="4">
    <citation type="submission" date="2025-05" db="UniProtKB">
        <authorList>
            <consortium name="EnsemblFungi"/>
        </authorList>
    </citation>
    <scope>IDENTIFICATION</scope>
    <source>
        <strain evidence="3">isolate 1-1 / race 1 (BBBD)</strain>
    </source>
</reference>
<feature type="region of interest" description="Disordered" evidence="1">
    <location>
        <begin position="1"/>
        <end position="41"/>
    </location>
</feature>
<sequence>MPTPYPAISADTTASTWESPTYQPQTPGRRPSADSPVYPAKVLESPAVPDFLSNKIAFNDSWTQLPDWMSKPTVPCESEPADHQPIEVDNHPDLPQSGKEAAPTSSDHEHDELSEDGYRSNPEYPRIPSPAVRGDYGITEFAFLRPHQIEALLNRCHDPVPAPPITVEPAVLFHFYTGLVKDFIAYSNRSPSPNNFDRMERIHLFQAWADRYLAADHYVRQ</sequence>
<evidence type="ECO:0000256" key="1">
    <source>
        <dbReference type="SAM" id="MobiDB-lite"/>
    </source>
</evidence>
<dbReference type="EnsemblFungi" id="PTTG_28510-t43_1">
    <property type="protein sequence ID" value="PTTG_28510-t43_1-p1"/>
    <property type="gene ID" value="PTTG_28510"/>
</dbReference>